<dbReference type="Gene3D" id="2.120.10.80">
    <property type="entry name" value="Kelch-type beta propeller"/>
    <property type="match status" value="1"/>
</dbReference>
<dbReference type="AlphaFoldDB" id="A0A2P7YEI0"/>
<feature type="region of interest" description="Disordered" evidence="1">
    <location>
        <begin position="628"/>
        <end position="671"/>
    </location>
</feature>
<feature type="signal peptide" evidence="3">
    <location>
        <begin position="1"/>
        <end position="18"/>
    </location>
</feature>
<feature type="compositionally biased region" description="Polar residues" evidence="1">
    <location>
        <begin position="688"/>
        <end position="714"/>
    </location>
</feature>
<feature type="region of interest" description="Disordered" evidence="1">
    <location>
        <begin position="425"/>
        <end position="444"/>
    </location>
</feature>
<feature type="compositionally biased region" description="Basic and acidic residues" evidence="1">
    <location>
        <begin position="989"/>
        <end position="1000"/>
    </location>
</feature>
<feature type="region of interest" description="Disordered" evidence="1">
    <location>
        <begin position="549"/>
        <end position="568"/>
    </location>
</feature>
<sequence>MLPFTLAALSLLLLSAFANNLPYNPTRIHLSSQPDGKPHAYIIQPGSDSTTSAQLSSLDLSNSIDSNNPKPKSISSTLPFLSSNKATAYTSFVDQSGNITVLAGDCGGGVDGASLWRVTPDSMAQDGGKWSQDKIVAKDLRGQDSVSGANFLNAAVAFSELVGGNATDTDLYAFGGMCPDAGASDATWSSNAKYSNTMVTYTPQDDTKEDDDYKIALVTSKGPPIAEAGMTMTPLSPTFSNTSGVQTQQQDFVVLGGHTQSAFINMSQVALFSLPQAIWSFLPVQQPAGAVDSSDKNFVTPRSGHTAVLSEDGRTIVIYGGWVGDVNTPASPQIAILQLGSGYGGTGAWRWSTVPMPSGSFSGGAGIYGHGAVMLPGNVMMVMGGYAISSSTSKLARRSAPTTNTRTFLYNVTSNAWVPSYSAPPDALASHSGGDQSSNGLQTPSQKAGVGIGVTFGVIALAGAGVLYLWHSRRTKRRRIDRDSMAMTLSNEKPTWDEGWNSHTLMGGRTDSGYDPGSPQREAFPWLPDLAHGWKTQQAKTRQVDSTGAFLNIPSPTRGLRRPSSGRNYQYQATPMEEPRMSGALNGMNPIVETDEEGYASAASSRPGSRPGTADAQRRLLAAQELFDRSGGHKQSDSIDNPFRDPPEPNPLGSHPVSPEPEAGSSSSPFRGVPPVYALNISPNKVHSQTSVQDWASAQTHADRSSAGQSSPTKSSSDDRTLSSLSDRSSRSYQSARSVARTTSTRSQAFFGLSGAPRISPQPSPTEDRTFSFTPSTYVGHSNSLSGRRSPQRTNSASPVHTHSRENSDVTRKRSVTSPTRTAFPNHRPAYSFDALRSEGEALLGGNASDLQSSMPKKRAPPRPASSLYSDHDSPADQHFDDDDDGDITPTSPTRKRLNWVGSIRRALGSYNPIDLARSASASMSQPLGPDGASSSAFMGSYSDRSQTPSPSKEMQQRDGANSRASHGSKRQQPRRTASDSSAFLALKRGKEDWSEDAHQGAKSAWEPYRDEVDGGDWGVPEYADVSPVLPLRSARRTQGPAGAGARGKGVRFEGSEEAEEVGKRGSRVGEVRYRDFEDGEEQERKARPGSVGSLDEDWDIENAAAKRDVQVMFTVPKARLRVVNADPERASMRSVSEGSKRSAKSPAIGFEEGGKKLE</sequence>
<evidence type="ECO:0000256" key="1">
    <source>
        <dbReference type="SAM" id="MobiDB-lite"/>
    </source>
</evidence>
<dbReference type="SUPFAM" id="SSF50965">
    <property type="entry name" value="Galactose oxidase, central domain"/>
    <property type="match status" value="1"/>
</dbReference>
<gene>
    <name evidence="4" type="ORF">B9Z65_8692</name>
</gene>
<feature type="chain" id="PRO_5015124586" evidence="3">
    <location>
        <begin position="19"/>
        <end position="1159"/>
    </location>
</feature>
<feature type="compositionally biased region" description="Basic and acidic residues" evidence="1">
    <location>
        <begin position="803"/>
        <end position="812"/>
    </location>
</feature>
<feature type="compositionally biased region" description="Basic and acidic residues" evidence="1">
    <location>
        <begin position="870"/>
        <end position="879"/>
    </location>
</feature>
<reference evidence="4 5" key="1">
    <citation type="submission" date="2017-05" db="EMBL/GenBank/DDBJ databases">
        <title>Draft genome sequence of Elsinoe australis.</title>
        <authorList>
            <person name="Cheng Q."/>
        </authorList>
    </citation>
    <scope>NUCLEOTIDE SEQUENCE [LARGE SCALE GENOMIC DNA]</scope>
    <source>
        <strain evidence="4 5">NL1</strain>
    </source>
</reference>
<organism evidence="4 5">
    <name type="scientific">Elsinoe australis</name>
    <dbReference type="NCBI Taxonomy" id="40998"/>
    <lineage>
        <taxon>Eukaryota</taxon>
        <taxon>Fungi</taxon>
        <taxon>Dikarya</taxon>
        <taxon>Ascomycota</taxon>
        <taxon>Pezizomycotina</taxon>
        <taxon>Dothideomycetes</taxon>
        <taxon>Dothideomycetidae</taxon>
        <taxon>Myriangiales</taxon>
        <taxon>Elsinoaceae</taxon>
        <taxon>Elsinoe</taxon>
    </lineage>
</organism>
<dbReference type="OrthoDB" id="205993at2759"/>
<comment type="caution">
    <text evidence="4">The sequence shown here is derived from an EMBL/GenBank/DDBJ whole genome shotgun (WGS) entry which is preliminary data.</text>
</comment>
<feature type="region of interest" description="Disordered" evidence="1">
    <location>
        <begin position="844"/>
        <end position="895"/>
    </location>
</feature>
<keyword evidence="5" id="KW-1185">Reference proteome</keyword>
<feature type="compositionally biased region" description="Polar residues" evidence="1">
    <location>
        <begin position="771"/>
        <end position="801"/>
    </location>
</feature>
<feature type="compositionally biased region" description="Polar residues" evidence="1">
    <location>
        <begin position="433"/>
        <end position="444"/>
    </location>
</feature>
<keyword evidence="2" id="KW-0812">Transmembrane</keyword>
<feature type="transmembrane region" description="Helical" evidence="2">
    <location>
        <begin position="448"/>
        <end position="470"/>
    </location>
</feature>
<evidence type="ECO:0000313" key="4">
    <source>
        <dbReference type="EMBL" id="PSK34366.1"/>
    </source>
</evidence>
<dbReference type="InterPro" id="IPR015915">
    <property type="entry name" value="Kelch-typ_b-propeller"/>
</dbReference>
<dbReference type="STRING" id="40998.A0A2P7YEI0"/>
<keyword evidence="3" id="KW-0732">Signal</keyword>
<proteinExistence type="predicted"/>
<keyword evidence="2" id="KW-0472">Membrane</keyword>
<evidence type="ECO:0000256" key="2">
    <source>
        <dbReference type="SAM" id="Phobius"/>
    </source>
</evidence>
<dbReference type="EMBL" id="NHZQ01000447">
    <property type="protein sequence ID" value="PSK34366.1"/>
    <property type="molecule type" value="Genomic_DNA"/>
</dbReference>
<dbReference type="InterPro" id="IPR011043">
    <property type="entry name" value="Gal_Oxase/kelch_b-propeller"/>
</dbReference>
<feature type="compositionally biased region" description="Basic and acidic residues" evidence="1">
    <location>
        <begin position="628"/>
        <end position="647"/>
    </location>
</feature>
<evidence type="ECO:0000313" key="5">
    <source>
        <dbReference type="Proteomes" id="UP000243723"/>
    </source>
</evidence>
<evidence type="ECO:0000256" key="3">
    <source>
        <dbReference type="SAM" id="SignalP"/>
    </source>
</evidence>
<feature type="compositionally biased region" description="Low complexity" evidence="1">
    <location>
        <begin position="656"/>
        <end position="669"/>
    </location>
</feature>
<feature type="region of interest" description="Disordered" evidence="1">
    <location>
        <begin position="922"/>
        <end position="1016"/>
    </location>
</feature>
<feature type="region of interest" description="Disordered" evidence="1">
    <location>
        <begin position="32"/>
        <end position="54"/>
    </location>
</feature>
<feature type="compositionally biased region" description="Basic and acidic residues" evidence="1">
    <location>
        <begin position="1051"/>
        <end position="1087"/>
    </location>
</feature>
<accession>A0A2P7YEI0</accession>
<feature type="region of interest" description="Disordered" evidence="1">
    <location>
        <begin position="1031"/>
        <end position="1098"/>
    </location>
</feature>
<protein>
    <submittedName>
        <fullName evidence="4">Uncharacterized protein</fullName>
    </submittedName>
</protein>
<feature type="region of interest" description="Disordered" evidence="1">
    <location>
        <begin position="1124"/>
        <end position="1159"/>
    </location>
</feature>
<name>A0A2P7YEI0_9PEZI</name>
<feature type="compositionally biased region" description="Low complexity" evidence="1">
    <location>
        <begin position="722"/>
        <end position="738"/>
    </location>
</feature>
<dbReference type="Proteomes" id="UP000243723">
    <property type="component" value="Unassembled WGS sequence"/>
</dbReference>
<feature type="compositionally biased region" description="Polar residues" evidence="1">
    <location>
        <begin position="933"/>
        <end position="966"/>
    </location>
</feature>
<keyword evidence="2" id="KW-1133">Transmembrane helix</keyword>
<feature type="region of interest" description="Disordered" evidence="1">
    <location>
        <begin position="688"/>
        <end position="829"/>
    </location>
</feature>